<evidence type="ECO:0000313" key="3">
    <source>
        <dbReference type="Proteomes" id="UP000823775"/>
    </source>
</evidence>
<organism evidence="2 3">
    <name type="scientific">Datura stramonium</name>
    <name type="common">Jimsonweed</name>
    <name type="synonym">Common thornapple</name>
    <dbReference type="NCBI Taxonomy" id="4076"/>
    <lineage>
        <taxon>Eukaryota</taxon>
        <taxon>Viridiplantae</taxon>
        <taxon>Streptophyta</taxon>
        <taxon>Embryophyta</taxon>
        <taxon>Tracheophyta</taxon>
        <taxon>Spermatophyta</taxon>
        <taxon>Magnoliopsida</taxon>
        <taxon>eudicotyledons</taxon>
        <taxon>Gunneridae</taxon>
        <taxon>Pentapetalae</taxon>
        <taxon>asterids</taxon>
        <taxon>lamiids</taxon>
        <taxon>Solanales</taxon>
        <taxon>Solanaceae</taxon>
        <taxon>Solanoideae</taxon>
        <taxon>Datureae</taxon>
        <taxon>Datura</taxon>
    </lineage>
</organism>
<dbReference type="Proteomes" id="UP000823775">
    <property type="component" value="Unassembled WGS sequence"/>
</dbReference>
<comment type="caution">
    <text evidence="2">The sequence shown here is derived from an EMBL/GenBank/DDBJ whole genome shotgun (WGS) entry which is preliminary data.</text>
</comment>
<sequence>MKNHHLKDQRHQRHTDESQEEYANHRSQQKPEHINSLLETRPRVTSTDLRTTDATRDPSSGLEPTTDWTSFPSAFHRTPQENRRMSLSQNKFKTFKWHPFTNTYTHFSELSTLHMKRGLHDDLPFRMVSPNLLSGIA</sequence>
<keyword evidence="3" id="KW-1185">Reference proteome</keyword>
<gene>
    <name evidence="2" type="ORF">HAX54_003540</name>
</gene>
<protein>
    <submittedName>
        <fullName evidence="2">Uncharacterized protein</fullName>
    </submittedName>
</protein>
<feature type="compositionally biased region" description="Basic residues" evidence="1">
    <location>
        <begin position="1"/>
        <end position="13"/>
    </location>
</feature>
<name>A0ABS8T677_DATST</name>
<accession>A0ABS8T677</accession>
<reference evidence="2 3" key="1">
    <citation type="journal article" date="2021" name="BMC Genomics">
        <title>Datura genome reveals duplications of psychoactive alkaloid biosynthetic genes and high mutation rate following tissue culture.</title>
        <authorList>
            <person name="Rajewski A."/>
            <person name="Carter-House D."/>
            <person name="Stajich J."/>
            <person name="Litt A."/>
        </authorList>
    </citation>
    <scope>NUCLEOTIDE SEQUENCE [LARGE SCALE GENOMIC DNA]</scope>
    <source>
        <strain evidence="2">AR-01</strain>
    </source>
</reference>
<evidence type="ECO:0000313" key="2">
    <source>
        <dbReference type="EMBL" id="MCD7466633.1"/>
    </source>
</evidence>
<feature type="region of interest" description="Disordered" evidence="1">
    <location>
        <begin position="1"/>
        <end position="83"/>
    </location>
</feature>
<dbReference type="EMBL" id="JACEIK010001160">
    <property type="protein sequence ID" value="MCD7466633.1"/>
    <property type="molecule type" value="Genomic_DNA"/>
</dbReference>
<evidence type="ECO:0000256" key="1">
    <source>
        <dbReference type="SAM" id="MobiDB-lite"/>
    </source>
</evidence>
<proteinExistence type="predicted"/>
<feature type="compositionally biased region" description="Polar residues" evidence="1">
    <location>
        <begin position="62"/>
        <end position="72"/>
    </location>
</feature>